<feature type="transmembrane region" description="Helical" evidence="1">
    <location>
        <begin position="56"/>
        <end position="78"/>
    </location>
</feature>
<dbReference type="SMART" id="SM00052">
    <property type="entry name" value="EAL"/>
    <property type="match status" value="1"/>
</dbReference>
<dbReference type="SUPFAM" id="SSF141868">
    <property type="entry name" value="EAL domain-like"/>
    <property type="match status" value="1"/>
</dbReference>
<evidence type="ECO:0000313" key="4">
    <source>
        <dbReference type="Proteomes" id="UP000202440"/>
    </source>
</evidence>
<name>A0A222FFP5_9GAMM</name>
<dbReference type="InterPro" id="IPR029787">
    <property type="entry name" value="Nucleotide_cyclase"/>
</dbReference>
<feature type="transmembrane region" description="Helical" evidence="1">
    <location>
        <begin position="21"/>
        <end position="44"/>
    </location>
</feature>
<dbReference type="GO" id="GO:0071111">
    <property type="term" value="F:cyclic-guanylate-specific phosphodiesterase activity"/>
    <property type="evidence" value="ECO:0007669"/>
    <property type="project" value="InterPro"/>
</dbReference>
<sequence length="635" mass="71023">MALQRLTQIPVQGVSSVQQLSAFYGIAVVLSSGLIALGGSLSLVVGEEYYRQYLFINMWLGYWAFEALGMLLFLPLLWPLLASPATLKQQLVEDFEPLAMRVWLALLVLLTSATLAFDLLQSAAYASIALLVYFPLLFWFFLRATVSSSVCMIALLMIGLIVCVLYGWAGLNPINTVQDLLDTIALAIVVTLAAQLVNVMAQERNRLLKHFRRQAVTDSLTGLGNDRALRHQLERLLKKKRHGYLAYLRMMDFGSLTDLFGLEAMHKLERELSAGLNQQLPDGSQYFRLSEGDLAALLIAVPQQADELYVQLRQLHQRLEQQAFSVGGQPVRLRLALGLVRIDGQLANASLYQQAAAQVAYQASQQPRRWYQLDNTTELIELQHNNARVFHQLRQALREDRFLLYAQPIQALQPQRPGRYFEVLLRMADEQNNIVSPGVFLPVAEQTGLMVDIDRWVISHTLQQLQPQEVACCSINLSGASVSTPDTLSFIRLRIEQSLLAATQLRFEITETENITDLEAATGLVKGLRRLGCSVALDDFGTGLASYAYLKQFDFDCIKIDGQFIRDVNDSVADQAIVRSICQVAQQQKLTVVAEFVEDESSIPLLGELGVNFFQGYAISRPQPLTLWLADALSQ</sequence>
<dbReference type="AlphaFoldDB" id="A0A222FFP5"/>
<keyword evidence="1" id="KW-0812">Transmembrane</keyword>
<dbReference type="EMBL" id="CP022530">
    <property type="protein sequence ID" value="ASP37828.1"/>
    <property type="molecule type" value="Genomic_DNA"/>
</dbReference>
<evidence type="ECO:0000313" key="3">
    <source>
        <dbReference type="EMBL" id="ASP37828.1"/>
    </source>
</evidence>
<dbReference type="Gene3D" id="3.20.20.450">
    <property type="entry name" value="EAL domain"/>
    <property type="match status" value="1"/>
</dbReference>
<dbReference type="InterPro" id="IPR043128">
    <property type="entry name" value="Rev_trsase/Diguanyl_cyclase"/>
</dbReference>
<dbReference type="Proteomes" id="UP000202440">
    <property type="component" value="Chromosome"/>
</dbReference>
<gene>
    <name evidence="3" type="ORF">CHH28_03680</name>
</gene>
<reference evidence="3 4" key="1">
    <citation type="submission" date="2017-07" db="EMBL/GenBank/DDBJ databases">
        <title>Annotated genome sequence of Bacterioplanes sanyensis isolated from Red Sea.</title>
        <authorList>
            <person name="Rehman Z.U."/>
        </authorList>
    </citation>
    <scope>NUCLEOTIDE SEQUENCE [LARGE SCALE GENOMIC DNA]</scope>
    <source>
        <strain evidence="3 4">NV9</strain>
    </source>
</reference>
<feature type="transmembrane region" description="Helical" evidence="1">
    <location>
        <begin position="98"/>
        <end position="117"/>
    </location>
</feature>
<feature type="transmembrane region" description="Helical" evidence="1">
    <location>
        <begin position="149"/>
        <end position="168"/>
    </location>
</feature>
<dbReference type="SUPFAM" id="SSF55073">
    <property type="entry name" value="Nucleotide cyclase"/>
    <property type="match status" value="1"/>
</dbReference>
<organism evidence="3 4">
    <name type="scientific">Bacterioplanes sanyensis</name>
    <dbReference type="NCBI Taxonomy" id="1249553"/>
    <lineage>
        <taxon>Bacteria</taxon>
        <taxon>Pseudomonadati</taxon>
        <taxon>Pseudomonadota</taxon>
        <taxon>Gammaproteobacteria</taxon>
        <taxon>Oceanospirillales</taxon>
        <taxon>Oceanospirillaceae</taxon>
        <taxon>Bacterioplanes</taxon>
    </lineage>
</organism>
<dbReference type="InterPro" id="IPR050706">
    <property type="entry name" value="Cyclic-di-GMP_PDE-like"/>
</dbReference>
<dbReference type="SMART" id="SM00267">
    <property type="entry name" value="GGDEF"/>
    <property type="match status" value="1"/>
</dbReference>
<dbReference type="InterPro" id="IPR035919">
    <property type="entry name" value="EAL_sf"/>
</dbReference>
<accession>A0A222FFP5</accession>
<dbReference type="PROSITE" id="PS50883">
    <property type="entry name" value="EAL"/>
    <property type="match status" value="1"/>
</dbReference>
<evidence type="ECO:0000259" key="2">
    <source>
        <dbReference type="PROSITE" id="PS50883"/>
    </source>
</evidence>
<proteinExistence type="predicted"/>
<keyword evidence="1" id="KW-1133">Transmembrane helix</keyword>
<dbReference type="CDD" id="cd01948">
    <property type="entry name" value="EAL"/>
    <property type="match status" value="1"/>
</dbReference>
<keyword evidence="4" id="KW-1185">Reference proteome</keyword>
<dbReference type="PANTHER" id="PTHR33121">
    <property type="entry name" value="CYCLIC DI-GMP PHOSPHODIESTERASE PDEF"/>
    <property type="match status" value="1"/>
</dbReference>
<dbReference type="PANTHER" id="PTHR33121:SF23">
    <property type="entry name" value="CYCLIC DI-GMP PHOSPHODIESTERASE PDEB"/>
    <property type="match status" value="1"/>
</dbReference>
<dbReference type="Gene3D" id="3.30.70.270">
    <property type="match status" value="1"/>
</dbReference>
<dbReference type="Pfam" id="PF00990">
    <property type="entry name" value="GGDEF"/>
    <property type="match status" value="1"/>
</dbReference>
<evidence type="ECO:0000256" key="1">
    <source>
        <dbReference type="SAM" id="Phobius"/>
    </source>
</evidence>
<keyword evidence="1" id="KW-0472">Membrane</keyword>
<dbReference type="KEGG" id="bsan:CHH28_03680"/>
<protein>
    <recommendedName>
        <fullName evidence="2">EAL domain-containing protein</fullName>
    </recommendedName>
</protein>
<dbReference type="OrthoDB" id="9816034at2"/>
<feature type="transmembrane region" description="Helical" evidence="1">
    <location>
        <begin position="123"/>
        <end position="142"/>
    </location>
</feature>
<dbReference type="Pfam" id="PF00563">
    <property type="entry name" value="EAL"/>
    <property type="match status" value="1"/>
</dbReference>
<dbReference type="InterPro" id="IPR000160">
    <property type="entry name" value="GGDEF_dom"/>
</dbReference>
<dbReference type="InterPro" id="IPR001633">
    <property type="entry name" value="EAL_dom"/>
</dbReference>
<dbReference type="RefSeq" id="WP_094059037.1">
    <property type="nucleotide sequence ID" value="NZ_CP022530.1"/>
</dbReference>
<feature type="domain" description="EAL" evidence="2">
    <location>
        <begin position="386"/>
        <end position="635"/>
    </location>
</feature>